<proteinExistence type="predicted"/>
<dbReference type="InterPro" id="IPR038610">
    <property type="entry name" value="FliK-like_C_sf"/>
</dbReference>
<dbReference type="InterPro" id="IPR021136">
    <property type="entry name" value="Flagellar_hook_control-like_C"/>
</dbReference>
<dbReference type="AlphaFoldDB" id="A0A923HU44"/>
<dbReference type="CDD" id="cd17470">
    <property type="entry name" value="T3SS_Flik_C"/>
    <property type="match status" value="1"/>
</dbReference>
<evidence type="ECO:0000313" key="4">
    <source>
        <dbReference type="Proteomes" id="UP000616595"/>
    </source>
</evidence>
<sequence length="528" mass="55825">MNLEFQSTNSGSTTYGLHSVATSVSNRKCEQKGSYEKSTSFKDQLNQSRSNITQSTIKDRSSQKKESLKESEPTENADPSTKAALSGTENDVKNAPVAENPADDKKQATSDESVIGNDLLNLVQSFQNGLATAKINVDTENTGIQIGTANNTGQVESLNQSATSTATSQLGNVLGPASIQSLEAQGLQGNGTPLVSLKEAAGQNQGILTAGTAENAQSVQPAGSTVATQGVQQAGLTAQTQGVQQAGLTAQTQGVQQAGLTAKTQSGQEVGLTAQTQSGQQVGLNGQEQKIPTASVETTTSNSSDNAKESPGLQEKATPESGLGTQKELAAQQNVAKDEKDVNSSENNVQVGTLGGITVSKEPQVQPSAHVEVSQQIEQKVLQNYEVNKPVTFTMTLSPKNLGDIDVQMKYDQGKLVINIMAASTETQKLLGKEVNQLVRSLALQNVQVDTVHVVNQTAQSSSQNSASLMNMGTNLSQEQNQAQLKESLIRNNSSSLKNLQPESEEDTVVSINQQFQNYGSNRINYLI</sequence>
<dbReference type="EMBL" id="WJBD01000011">
    <property type="protein sequence ID" value="MBC3888653.1"/>
    <property type="molecule type" value="Genomic_DNA"/>
</dbReference>
<organism evidence="3 4">
    <name type="scientific">Acetobacterium paludosum</name>
    <dbReference type="NCBI Taxonomy" id="52693"/>
    <lineage>
        <taxon>Bacteria</taxon>
        <taxon>Bacillati</taxon>
        <taxon>Bacillota</taxon>
        <taxon>Clostridia</taxon>
        <taxon>Eubacteriales</taxon>
        <taxon>Eubacteriaceae</taxon>
        <taxon>Acetobacterium</taxon>
    </lineage>
</organism>
<comment type="caution">
    <text evidence="3">The sequence shown here is derived from an EMBL/GenBank/DDBJ whole genome shotgun (WGS) entry which is preliminary data.</text>
</comment>
<dbReference type="OrthoDB" id="1777809at2"/>
<dbReference type="Gene3D" id="3.30.750.140">
    <property type="match status" value="1"/>
</dbReference>
<feature type="region of interest" description="Disordered" evidence="1">
    <location>
        <begin position="277"/>
        <end position="349"/>
    </location>
</feature>
<evidence type="ECO:0000313" key="3">
    <source>
        <dbReference type="EMBL" id="MBC3888653.1"/>
    </source>
</evidence>
<gene>
    <name evidence="3" type="ORF">GH810_10060</name>
</gene>
<reference evidence="3" key="2">
    <citation type="submission" date="2020-10" db="EMBL/GenBank/DDBJ databases">
        <title>Comparative genomics of the Acetobacterium genus.</title>
        <authorList>
            <person name="Marshall C."/>
            <person name="May H."/>
            <person name="Norman S."/>
        </authorList>
    </citation>
    <scope>NUCLEOTIDE SEQUENCE</scope>
    <source>
        <strain evidence="3">DER-2019</strain>
    </source>
</reference>
<feature type="region of interest" description="Disordered" evidence="1">
    <location>
        <begin position="1"/>
        <end position="110"/>
    </location>
</feature>
<name>A0A923HU44_9FIRM</name>
<feature type="domain" description="Flagellar hook-length control protein-like C-terminal" evidence="2">
    <location>
        <begin position="388"/>
        <end position="460"/>
    </location>
</feature>
<accession>A0A923HU44</accession>
<feature type="compositionally biased region" description="Polar residues" evidence="1">
    <location>
        <begin position="36"/>
        <end position="56"/>
    </location>
</feature>
<dbReference type="Pfam" id="PF02120">
    <property type="entry name" value="Flg_hook"/>
    <property type="match status" value="1"/>
</dbReference>
<evidence type="ECO:0000259" key="2">
    <source>
        <dbReference type="Pfam" id="PF02120"/>
    </source>
</evidence>
<feature type="compositionally biased region" description="Polar residues" evidence="1">
    <location>
        <begin position="277"/>
        <end position="305"/>
    </location>
</feature>
<dbReference type="Proteomes" id="UP000616595">
    <property type="component" value="Unassembled WGS sequence"/>
</dbReference>
<keyword evidence="4" id="KW-1185">Reference proteome</keyword>
<feature type="compositionally biased region" description="Basic and acidic residues" evidence="1">
    <location>
        <begin position="57"/>
        <end position="72"/>
    </location>
</feature>
<reference evidence="3" key="1">
    <citation type="submission" date="2019-10" db="EMBL/GenBank/DDBJ databases">
        <authorList>
            <person name="Ross D.E."/>
            <person name="Gulliver D."/>
        </authorList>
    </citation>
    <scope>NUCLEOTIDE SEQUENCE</scope>
    <source>
        <strain evidence="3">DER-2019</strain>
    </source>
</reference>
<feature type="compositionally biased region" description="Polar residues" evidence="1">
    <location>
        <begin position="1"/>
        <end position="26"/>
    </location>
</feature>
<dbReference type="RefSeq" id="WP_148568214.1">
    <property type="nucleotide sequence ID" value="NZ_RXYA01000015.1"/>
</dbReference>
<evidence type="ECO:0000256" key="1">
    <source>
        <dbReference type="SAM" id="MobiDB-lite"/>
    </source>
</evidence>
<protein>
    <recommendedName>
        <fullName evidence="2">Flagellar hook-length control protein-like C-terminal domain-containing protein</fullName>
    </recommendedName>
</protein>